<name>A0A2U1M4Y3_ARTAN</name>
<evidence type="ECO:0000256" key="4">
    <source>
        <dbReference type="ARBA" id="ARBA00023268"/>
    </source>
</evidence>
<comment type="caution">
    <text evidence="6">The sequence shown here is derived from an EMBL/GenBank/DDBJ whole genome shotgun (WGS) entry which is preliminary data.</text>
</comment>
<evidence type="ECO:0000313" key="7">
    <source>
        <dbReference type="Proteomes" id="UP000245207"/>
    </source>
</evidence>
<dbReference type="STRING" id="35608.A0A2U1M4Y3"/>
<keyword evidence="4" id="KW-0511">Multifunctional enzyme</keyword>
<dbReference type="GO" id="GO:0032259">
    <property type="term" value="P:methylation"/>
    <property type="evidence" value="ECO:0007669"/>
    <property type="project" value="UniProtKB-KW"/>
</dbReference>
<evidence type="ECO:0000256" key="1">
    <source>
        <dbReference type="ARBA" id="ARBA00008361"/>
    </source>
</evidence>
<feature type="compositionally biased region" description="Low complexity" evidence="5">
    <location>
        <begin position="233"/>
        <end position="245"/>
    </location>
</feature>
<dbReference type="InterPro" id="IPR029063">
    <property type="entry name" value="SAM-dependent_MTases_sf"/>
</dbReference>
<dbReference type="GO" id="GO:0008168">
    <property type="term" value="F:methyltransferase activity"/>
    <property type="evidence" value="ECO:0007669"/>
    <property type="project" value="UniProtKB-KW"/>
</dbReference>
<comment type="similarity">
    <text evidence="1">Belongs to the methyltransferase superfamily.</text>
</comment>
<dbReference type="InterPro" id="IPR051419">
    <property type="entry name" value="Lys/N-term_MeTrsfase_sf"/>
</dbReference>
<evidence type="ECO:0000256" key="3">
    <source>
        <dbReference type="ARBA" id="ARBA00022679"/>
    </source>
</evidence>
<dbReference type="OrthoDB" id="411785at2759"/>
<organism evidence="6 7">
    <name type="scientific">Artemisia annua</name>
    <name type="common">Sweet wormwood</name>
    <dbReference type="NCBI Taxonomy" id="35608"/>
    <lineage>
        <taxon>Eukaryota</taxon>
        <taxon>Viridiplantae</taxon>
        <taxon>Streptophyta</taxon>
        <taxon>Embryophyta</taxon>
        <taxon>Tracheophyta</taxon>
        <taxon>Spermatophyta</taxon>
        <taxon>Magnoliopsida</taxon>
        <taxon>eudicotyledons</taxon>
        <taxon>Gunneridae</taxon>
        <taxon>Pentapetalae</taxon>
        <taxon>asterids</taxon>
        <taxon>campanulids</taxon>
        <taxon>Asterales</taxon>
        <taxon>Asteraceae</taxon>
        <taxon>Asteroideae</taxon>
        <taxon>Anthemideae</taxon>
        <taxon>Artemisiinae</taxon>
        <taxon>Artemisia</taxon>
    </lineage>
</organism>
<dbReference type="Gene3D" id="3.40.50.150">
    <property type="entry name" value="Vaccinia Virus protein VP39"/>
    <property type="match status" value="2"/>
</dbReference>
<dbReference type="EMBL" id="PKPP01006513">
    <property type="protein sequence ID" value="PWA56280.1"/>
    <property type="molecule type" value="Genomic_DNA"/>
</dbReference>
<protein>
    <submittedName>
        <fullName evidence="6">S-adenosyl-L-methionine-dependent methyltransferases superfamily protein</fullName>
    </submittedName>
</protein>
<dbReference type="Proteomes" id="UP000245207">
    <property type="component" value="Unassembled WGS sequence"/>
</dbReference>
<keyword evidence="7" id="KW-1185">Reference proteome</keyword>
<dbReference type="AlphaFoldDB" id="A0A2U1M4Y3"/>
<dbReference type="SUPFAM" id="SSF53335">
    <property type="entry name" value="S-adenosyl-L-methionine-dependent methyltransferases"/>
    <property type="match status" value="2"/>
</dbReference>
<evidence type="ECO:0000313" key="6">
    <source>
        <dbReference type="EMBL" id="PWA56280.1"/>
    </source>
</evidence>
<sequence length="478" mass="52898">MGKQKKKVQQQQEADLLSTLEDFTSKENWDKFFSIKGKDDPFEWYAEWPQLRQLLLTNLSSGSLSDVQILVPGCGNSRLSEQLYDEGFVCITNIDFSKVVIGDMLKRNVRDRPCMRWRVMDMTCMQIFQALSITNDTDVVFMAASDGIKERKVVHQVTSELTGQIVVDDVVYENVDGELGQLFPSKDLVFRRLTFERSEWLIQSEGLLTSEGSQNTVVEKGNDKSKKKGSQKSNVSNVPVVDSSSGLSVDHGYLASSYHSGIVSGFMLISSYLERVASSGGTVSTVVIGLGAGLLPMFLHGSIPFLQVEAAELDPAVVDLARGYFGFKEDDRLKVHVTDGIKFVGDASTKVDILIVDVDSPDSSSGMTCPAADFVEESFLKTVKTSLSEEGLFVINLVSRSSAIKEMVISRMKVVFSKLFSLQLEEDVNEVIFALNSEGCTDITSPEAYNQLQKLLLNVKHPEMTRSIIDSAKKIKPL</sequence>
<dbReference type="PANTHER" id="PTHR12176:SF78">
    <property type="entry name" value="EEF1A LYSINE AND N-TERMINAL METHYLTRANSFERASE"/>
    <property type="match status" value="1"/>
</dbReference>
<keyword evidence="3 6" id="KW-0808">Transferase</keyword>
<evidence type="ECO:0000256" key="2">
    <source>
        <dbReference type="ARBA" id="ARBA00022603"/>
    </source>
</evidence>
<keyword evidence="2 6" id="KW-0489">Methyltransferase</keyword>
<dbReference type="PANTHER" id="PTHR12176">
    <property type="entry name" value="SAM-DEPENDENT METHYLTRANSFERASE SUPERFAMILY PROTEIN"/>
    <property type="match status" value="1"/>
</dbReference>
<accession>A0A2U1M4Y3</accession>
<feature type="region of interest" description="Disordered" evidence="5">
    <location>
        <begin position="213"/>
        <end position="245"/>
    </location>
</feature>
<proteinExistence type="inferred from homology"/>
<evidence type="ECO:0000256" key="5">
    <source>
        <dbReference type="SAM" id="MobiDB-lite"/>
    </source>
</evidence>
<dbReference type="FunFam" id="3.40.50.150:FF:000256">
    <property type="entry name" value="S-adenosyl-L-methionine-dependent methyltransferase superfamily protein"/>
    <property type="match status" value="1"/>
</dbReference>
<reference evidence="6 7" key="1">
    <citation type="journal article" date="2018" name="Mol. Plant">
        <title>The genome of Artemisia annua provides insight into the evolution of Asteraceae family and artemisinin biosynthesis.</title>
        <authorList>
            <person name="Shen Q."/>
            <person name="Zhang L."/>
            <person name="Liao Z."/>
            <person name="Wang S."/>
            <person name="Yan T."/>
            <person name="Shi P."/>
            <person name="Liu M."/>
            <person name="Fu X."/>
            <person name="Pan Q."/>
            <person name="Wang Y."/>
            <person name="Lv Z."/>
            <person name="Lu X."/>
            <person name="Zhang F."/>
            <person name="Jiang W."/>
            <person name="Ma Y."/>
            <person name="Chen M."/>
            <person name="Hao X."/>
            <person name="Li L."/>
            <person name="Tang Y."/>
            <person name="Lv G."/>
            <person name="Zhou Y."/>
            <person name="Sun X."/>
            <person name="Brodelius P.E."/>
            <person name="Rose J.K.C."/>
            <person name="Tang K."/>
        </authorList>
    </citation>
    <scope>NUCLEOTIDE SEQUENCE [LARGE SCALE GENOMIC DNA]</scope>
    <source>
        <strain evidence="7">cv. Huhao1</strain>
        <tissue evidence="6">Leaf</tissue>
    </source>
</reference>
<dbReference type="Pfam" id="PF01564">
    <property type="entry name" value="Spermine_synth"/>
    <property type="match status" value="1"/>
</dbReference>
<gene>
    <name evidence="6" type="ORF">CTI12_AA421090</name>
</gene>